<sequence length="197" mass="21361">VDRDEAKCCTYNANDDCKIDLTSADVPNVYSDCTGSSTCTEQVTWMQTTGQCPQNVMSFTNYMCIDYECLPTTDELGFCDAAGTTLTSTTAYIADDNYPAGISHTDCCACVFTASANSATITIEVIEMTLYDVTTTCNQSILIESGTNTYTYNCTHNTDYTIQTLLTVTSTATVTLKNDATSVGNGRVWMRATGRSF</sequence>
<feature type="non-terminal residue" evidence="1">
    <location>
        <position position="197"/>
    </location>
</feature>
<dbReference type="Proteomes" id="UP001164746">
    <property type="component" value="Chromosome 15"/>
</dbReference>
<accession>A0ABY7G419</accession>
<feature type="non-terminal residue" evidence="1">
    <location>
        <position position="1"/>
    </location>
</feature>
<reference evidence="1" key="1">
    <citation type="submission" date="2022-11" db="EMBL/GenBank/DDBJ databases">
        <title>Centuries of genome instability and evolution in soft-shell clam transmissible cancer (bioRxiv).</title>
        <authorList>
            <person name="Hart S.F.M."/>
            <person name="Yonemitsu M.A."/>
            <person name="Giersch R.M."/>
            <person name="Beal B.F."/>
            <person name="Arriagada G."/>
            <person name="Davis B.W."/>
            <person name="Ostrander E.A."/>
            <person name="Goff S.P."/>
            <person name="Metzger M.J."/>
        </authorList>
    </citation>
    <scope>NUCLEOTIDE SEQUENCE</scope>
    <source>
        <strain evidence="1">MELC-2E11</strain>
        <tissue evidence="1">Siphon/mantle</tissue>
    </source>
</reference>
<proteinExistence type="predicted"/>
<gene>
    <name evidence="1" type="ORF">MAR_013490</name>
</gene>
<dbReference type="EMBL" id="CP111026">
    <property type="protein sequence ID" value="WAR27786.1"/>
    <property type="molecule type" value="Genomic_DNA"/>
</dbReference>
<keyword evidence="2" id="KW-1185">Reference proteome</keyword>
<protein>
    <submittedName>
        <fullName evidence="1">Uncharacterized protein</fullName>
    </submittedName>
</protein>
<evidence type="ECO:0000313" key="1">
    <source>
        <dbReference type="EMBL" id="WAR27786.1"/>
    </source>
</evidence>
<evidence type="ECO:0000313" key="2">
    <source>
        <dbReference type="Proteomes" id="UP001164746"/>
    </source>
</evidence>
<name>A0ABY7G419_MYAAR</name>
<organism evidence="1 2">
    <name type="scientific">Mya arenaria</name>
    <name type="common">Soft-shell clam</name>
    <dbReference type="NCBI Taxonomy" id="6604"/>
    <lineage>
        <taxon>Eukaryota</taxon>
        <taxon>Metazoa</taxon>
        <taxon>Spiralia</taxon>
        <taxon>Lophotrochozoa</taxon>
        <taxon>Mollusca</taxon>
        <taxon>Bivalvia</taxon>
        <taxon>Autobranchia</taxon>
        <taxon>Heteroconchia</taxon>
        <taxon>Euheterodonta</taxon>
        <taxon>Imparidentia</taxon>
        <taxon>Neoheterodontei</taxon>
        <taxon>Myida</taxon>
        <taxon>Myoidea</taxon>
        <taxon>Myidae</taxon>
        <taxon>Mya</taxon>
    </lineage>
</organism>